<name>A0A1S1Z2M9_FLAPC</name>
<dbReference type="Gene3D" id="2.40.160.20">
    <property type="match status" value="1"/>
</dbReference>
<dbReference type="STRING" id="915059.NH26_14545"/>
<dbReference type="RefSeq" id="WP_044227318.1">
    <property type="nucleotide sequence ID" value="NZ_JRYR02000001.1"/>
</dbReference>
<protein>
    <submittedName>
        <fullName evidence="2">Uncharacterized protein</fullName>
    </submittedName>
</protein>
<sequence>MKKIHKFLMVVALMIISLTSSQAQDDKFIGVSYSMASPSNGMSNYMSNASFTGGNIEYRQFLNNNLSVGFNFGMNTFNQGNGYKTYHGEQGAISGEEFRDFASLSTYATVHYYFGEKGGIRPYVGMGIGASGQYFDNQIGGVLVTDQYWSFSIAPEVGVLAPLGDSGISLLSNVKYQYAAPNSGYQGMGMWSFNIGIAIGI</sequence>
<dbReference type="EMBL" id="JRYR02000001">
    <property type="protein sequence ID" value="OHX67477.1"/>
    <property type="molecule type" value="Genomic_DNA"/>
</dbReference>
<evidence type="ECO:0000313" key="3">
    <source>
        <dbReference type="Proteomes" id="UP000179797"/>
    </source>
</evidence>
<dbReference type="Proteomes" id="UP000179797">
    <property type="component" value="Unassembled WGS sequence"/>
</dbReference>
<feature type="signal peptide" evidence="1">
    <location>
        <begin position="1"/>
        <end position="23"/>
    </location>
</feature>
<dbReference type="OrthoDB" id="1094316at2"/>
<dbReference type="AlphaFoldDB" id="A0A1S1Z2M9"/>
<organism evidence="2 3">
    <name type="scientific">Flammeovirga pacifica</name>
    <dbReference type="NCBI Taxonomy" id="915059"/>
    <lineage>
        <taxon>Bacteria</taxon>
        <taxon>Pseudomonadati</taxon>
        <taxon>Bacteroidota</taxon>
        <taxon>Cytophagia</taxon>
        <taxon>Cytophagales</taxon>
        <taxon>Flammeovirgaceae</taxon>
        <taxon>Flammeovirga</taxon>
    </lineage>
</organism>
<proteinExistence type="predicted"/>
<accession>A0A1S1Z2M9</accession>
<evidence type="ECO:0000313" key="2">
    <source>
        <dbReference type="EMBL" id="OHX67477.1"/>
    </source>
</evidence>
<comment type="caution">
    <text evidence="2">The sequence shown here is derived from an EMBL/GenBank/DDBJ whole genome shotgun (WGS) entry which is preliminary data.</text>
</comment>
<keyword evidence="1" id="KW-0732">Signal</keyword>
<feature type="chain" id="PRO_5010376427" evidence="1">
    <location>
        <begin position="24"/>
        <end position="201"/>
    </location>
</feature>
<reference evidence="2 3" key="1">
    <citation type="journal article" date="2012" name="Int. J. Syst. Evol. Microbiol.">
        <title>Flammeovirga pacifica sp. nov., isolated from deep-sea sediment.</title>
        <authorList>
            <person name="Xu H."/>
            <person name="Fu Y."/>
            <person name="Yang N."/>
            <person name="Ding Z."/>
            <person name="Lai Q."/>
            <person name="Zeng R."/>
        </authorList>
    </citation>
    <scope>NUCLEOTIDE SEQUENCE [LARGE SCALE GENOMIC DNA]</scope>
    <source>
        <strain evidence="3">DSM 24597 / LMG 26175 / WPAGA1</strain>
    </source>
</reference>
<evidence type="ECO:0000256" key="1">
    <source>
        <dbReference type="SAM" id="SignalP"/>
    </source>
</evidence>
<gene>
    <name evidence="2" type="ORF">NH26_14545</name>
</gene>
<keyword evidence="3" id="KW-1185">Reference proteome</keyword>